<evidence type="ECO:0000313" key="2">
    <source>
        <dbReference type="EMBL" id="CAF1620957.1"/>
    </source>
</evidence>
<accession>A0A815KFF2</accession>
<dbReference type="Proteomes" id="UP000663854">
    <property type="component" value="Unassembled WGS sequence"/>
</dbReference>
<organism evidence="1 3">
    <name type="scientific">Rotaria sordida</name>
    <dbReference type="NCBI Taxonomy" id="392033"/>
    <lineage>
        <taxon>Eukaryota</taxon>
        <taxon>Metazoa</taxon>
        <taxon>Spiralia</taxon>
        <taxon>Gnathifera</taxon>
        <taxon>Rotifera</taxon>
        <taxon>Eurotatoria</taxon>
        <taxon>Bdelloidea</taxon>
        <taxon>Philodinida</taxon>
        <taxon>Philodinidae</taxon>
        <taxon>Rotaria</taxon>
    </lineage>
</organism>
<sequence length="115" mass="13144">ADCTYVDADGRNAFHYLASNLCNQTSNSLSDKGENNFKKFCFQMAQILLDHKCNPLQMDNKYQTSLMLALELNSDINHDGKTILHFFAMNCDHNQLVQTLISLSPTNELKNKWVK</sequence>
<dbReference type="SUPFAM" id="SSF48403">
    <property type="entry name" value="Ankyrin repeat"/>
    <property type="match status" value="1"/>
</dbReference>
<protein>
    <submittedName>
        <fullName evidence="1">Uncharacterized protein</fullName>
    </submittedName>
</protein>
<reference evidence="1" key="1">
    <citation type="submission" date="2021-02" db="EMBL/GenBank/DDBJ databases">
        <authorList>
            <person name="Nowell W R."/>
        </authorList>
    </citation>
    <scope>NUCLEOTIDE SEQUENCE</scope>
</reference>
<evidence type="ECO:0000313" key="1">
    <source>
        <dbReference type="EMBL" id="CAF1392531.1"/>
    </source>
</evidence>
<proteinExistence type="predicted"/>
<feature type="non-terminal residue" evidence="1">
    <location>
        <position position="1"/>
    </location>
</feature>
<dbReference type="InterPro" id="IPR036770">
    <property type="entry name" value="Ankyrin_rpt-contain_sf"/>
</dbReference>
<comment type="caution">
    <text evidence="1">The sequence shown here is derived from an EMBL/GenBank/DDBJ whole genome shotgun (WGS) entry which is preliminary data.</text>
</comment>
<evidence type="ECO:0000313" key="4">
    <source>
        <dbReference type="Proteomes" id="UP000663870"/>
    </source>
</evidence>
<dbReference type="AlphaFoldDB" id="A0A815KFF2"/>
<keyword evidence="4" id="KW-1185">Reference proteome</keyword>
<dbReference type="EMBL" id="CAJNOH010005229">
    <property type="protein sequence ID" value="CAF1392531.1"/>
    <property type="molecule type" value="Genomic_DNA"/>
</dbReference>
<dbReference type="Gene3D" id="1.25.40.20">
    <property type="entry name" value="Ankyrin repeat-containing domain"/>
    <property type="match status" value="1"/>
</dbReference>
<dbReference type="EMBL" id="CAJNOL010006715">
    <property type="protein sequence ID" value="CAF1620957.1"/>
    <property type="molecule type" value="Genomic_DNA"/>
</dbReference>
<gene>
    <name evidence="2" type="ORF">JXQ802_LOCUS50582</name>
    <name evidence="1" type="ORF">PYM288_LOCUS34408</name>
</gene>
<dbReference type="Proteomes" id="UP000663870">
    <property type="component" value="Unassembled WGS sequence"/>
</dbReference>
<name>A0A815KFF2_9BILA</name>
<evidence type="ECO:0000313" key="3">
    <source>
        <dbReference type="Proteomes" id="UP000663854"/>
    </source>
</evidence>